<name>A0A8S2SWD9_9BILA</name>
<evidence type="ECO:0000313" key="1">
    <source>
        <dbReference type="EMBL" id="CAF4246545.1"/>
    </source>
</evidence>
<dbReference type="EMBL" id="CAJOBH010289759">
    <property type="protein sequence ID" value="CAF5179656.1"/>
    <property type="molecule type" value="Genomic_DNA"/>
</dbReference>
<evidence type="ECO:0000313" key="3">
    <source>
        <dbReference type="Proteomes" id="UP000681720"/>
    </source>
</evidence>
<dbReference type="Proteomes" id="UP000681720">
    <property type="component" value="Unassembled WGS sequence"/>
</dbReference>
<accession>A0A8S2SWD9</accession>
<evidence type="ECO:0000313" key="2">
    <source>
        <dbReference type="EMBL" id="CAF5179656.1"/>
    </source>
</evidence>
<feature type="non-terminal residue" evidence="1">
    <location>
        <position position="1"/>
    </location>
</feature>
<protein>
    <submittedName>
        <fullName evidence="1">Uncharacterized protein</fullName>
    </submittedName>
</protein>
<sequence length="94" mass="10845">DDYRNNFVIKACVDEELSLDNCEKYCLCKYHCPNETEQVNLLTPILKAPELIEIFVKNFGGKGQLATYKDEFVKLIAFNFANAREKTAMAQIYQ</sequence>
<dbReference type="Proteomes" id="UP000681967">
    <property type="component" value="Unassembled WGS sequence"/>
</dbReference>
<organism evidence="1 3">
    <name type="scientific">Rotaria magnacalcarata</name>
    <dbReference type="NCBI Taxonomy" id="392030"/>
    <lineage>
        <taxon>Eukaryota</taxon>
        <taxon>Metazoa</taxon>
        <taxon>Spiralia</taxon>
        <taxon>Gnathifera</taxon>
        <taxon>Rotifera</taxon>
        <taxon>Eurotatoria</taxon>
        <taxon>Bdelloidea</taxon>
        <taxon>Philodinida</taxon>
        <taxon>Philodinidae</taxon>
        <taxon>Rotaria</taxon>
    </lineage>
</organism>
<comment type="caution">
    <text evidence="1">The sequence shown here is derived from an EMBL/GenBank/DDBJ whole genome shotgun (WGS) entry which is preliminary data.</text>
</comment>
<dbReference type="EMBL" id="CAJOBJ010026389">
    <property type="protein sequence ID" value="CAF4246545.1"/>
    <property type="molecule type" value="Genomic_DNA"/>
</dbReference>
<reference evidence="1" key="1">
    <citation type="submission" date="2021-02" db="EMBL/GenBank/DDBJ databases">
        <authorList>
            <person name="Nowell W R."/>
        </authorList>
    </citation>
    <scope>NUCLEOTIDE SEQUENCE</scope>
</reference>
<dbReference type="AlphaFoldDB" id="A0A8S2SWD9"/>
<feature type="non-terminal residue" evidence="1">
    <location>
        <position position="94"/>
    </location>
</feature>
<proteinExistence type="predicted"/>
<gene>
    <name evidence="2" type="ORF">BYL167_LOCUS78765</name>
    <name evidence="1" type="ORF">GIL414_LOCUS23497</name>
</gene>